<evidence type="ECO:0000259" key="1">
    <source>
        <dbReference type="Pfam" id="PF13354"/>
    </source>
</evidence>
<dbReference type="PANTHER" id="PTHR35333">
    <property type="entry name" value="BETA-LACTAMASE"/>
    <property type="match status" value="1"/>
</dbReference>
<comment type="caution">
    <text evidence="2">The sequence shown here is derived from an EMBL/GenBank/DDBJ whole genome shotgun (WGS) entry which is preliminary data.</text>
</comment>
<proteinExistence type="predicted"/>
<dbReference type="InterPro" id="IPR000871">
    <property type="entry name" value="Beta-lactam_class-A"/>
</dbReference>
<dbReference type="InterPro" id="IPR045155">
    <property type="entry name" value="Beta-lactam_cat"/>
</dbReference>
<dbReference type="Proteomes" id="UP000033531">
    <property type="component" value="Unassembled WGS sequence"/>
</dbReference>
<organism evidence="2 3">
    <name type="scientific">Lactobacillus melliventris</name>
    <dbReference type="NCBI Taxonomy" id="1218507"/>
    <lineage>
        <taxon>Bacteria</taxon>
        <taxon>Bacillati</taxon>
        <taxon>Bacillota</taxon>
        <taxon>Bacilli</taxon>
        <taxon>Lactobacillales</taxon>
        <taxon>Lactobacillaceae</taxon>
        <taxon>Lactobacillus</taxon>
    </lineage>
</organism>
<dbReference type="Pfam" id="PF13354">
    <property type="entry name" value="Beta-lactamase2"/>
    <property type="match status" value="1"/>
</dbReference>
<dbReference type="PANTHER" id="PTHR35333:SF3">
    <property type="entry name" value="BETA-LACTAMASE-TYPE TRANSPEPTIDASE FOLD CONTAINING PROTEIN"/>
    <property type="match status" value="1"/>
</dbReference>
<dbReference type="GO" id="GO:0030655">
    <property type="term" value="P:beta-lactam antibiotic catabolic process"/>
    <property type="evidence" value="ECO:0007669"/>
    <property type="project" value="InterPro"/>
</dbReference>
<evidence type="ECO:0000313" key="2">
    <source>
        <dbReference type="EMBL" id="KJY57872.1"/>
    </source>
</evidence>
<dbReference type="GO" id="GO:0046677">
    <property type="term" value="P:response to antibiotic"/>
    <property type="evidence" value="ECO:0007669"/>
    <property type="project" value="InterPro"/>
</dbReference>
<dbReference type="Gene3D" id="3.40.710.10">
    <property type="entry name" value="DD-peptidase/beta-lactamase superfamily"/>
    <property type="match status" value="1"/>
</dbReference>
<dbReference type="InterPro" id="IPR012338">
    <property type="entry name" value="Beta-lactam/transpept-like"/>
</dbReference>
<dbReference type="OrthoDB" id="2320855at2"/>
<gene>
    <name evidence="2" type="ORF">JF74_03750</name>
</gene>
<dbReference type="HOGENOM" id="CLU_077378_0_0_9"/>
<dbReference type="PATRIC" id="fig|1218507.3.peg.541"/>
<dbReference type="GO" id="GO:0008800">
    <property type="term" value="F:beta-lactamase activity"/>
    <property type="evidence" value="ECO:0007669"/>
    <property type="project" value="InterPro"/>
</dbReference>
<accession>A0A0F4LG93</accession>
<dbReference type="STRING" id="1218507.JF74_03750"/>
<evidence type="ECO:0000313" key="3">
    <source>
        <dbReference type="Proteomes" id="UP000033531"/>
    </source>
</evidence>
<feature type="domain" description="Beta-lactamase class A catalytic" evidence="1">
    <location>
        <begin position="92"/>
        <end position="288"/>
    </location>
</feature>
<name>A0A0F4LG93_9LACO</name>
<reference evidence="2 3" key="1">
    <citation type="submission" date="2015-01" db="EMBL/GenBank/DDBJ databases">
        <title>Comparative genomics of the lactic acid bacteria isolated from the honey bee gut.</title>
        <authorList>
            <person name="Ellegaard K.M."/>
            <person name="Tamarit D."/>
            <person name="Javelind E."/>
            <person name="Olofsson T."/>
            <person name="Andersson S.G."/>
            <person name="Vasquez A."/>
        </authorList>
    </citation>
    <scope>NUCLEOTIDE SEQUENCE [LARGE SCALE GENOMIC DNA]</scope>
    <source>
        <strain evidence="2 3">Hma8</strain>
    </source>
</reference>
<dbReference type="EMBL" id="JXLI01000006">
    <property type="protein sequence ID" value="KJY57872.1"/>
    <property type="molecule type" value="Genomic_DNA"/>
</dbReference>
<dbReference type="RefSeq" id="WP_046324315.1">
    <property type="nucleotide sequence ID" value="NZ_JBHTMT010000006.1"/>
</dbReference>
<dbReference type="AlphaFoldDB" id="A0A0F4LG93"/>
<dbReference type="SUPFAM" id="SSF56601">
    <property type="entry name" value="beta-lactamase/transpeptidase-like"/>
    <property type="match status" value="1"/>
</dbReference>
<protein>
    <submittedName>
        <fullName evidence="2">Beta-lactamase class A</fullName>
    </submittedName>
</protein>
<sequence length="307" mass="33921">MKNKVLLGSLISALIAFMLYSANLKRVENSSLKIVGEKQEQVVRNKKGQKSVREPKVATVEYPNHIKIASGSEKKWAESIAQVMGKEQSYQVCVQDLTNNKFARVSNTTQHHGVNSISRLFLLIAMTYQEQHGKSIANKAIKIKKADRVKGEKLLQKGIAYNAAYLKQLMMQGDQTAANALLRTVNSKKVNAVIKKTGVKDTAIKNKYSKSPAALTTANDLNKVMVSLYHDQILSRQYSNQVLGTLNAAKIKPKIVRDHKGLIYAIGDSKANVALVQSNGNAYCVSVWSSNDHNFAKLGKVVDGFFK</sequence>